<protein>
    <submittedName>
        <fullName evidence="2">Glyoxalase</fullName>
    </submittedName>
</protein>
<sequence length="128" mass="14150">MMKSNPIVWCEIYVQDMDRAKSFYESVFQMKLEKLESPGMDMWAFPMAMDKVGASGALVKMEGVKSGGSGTISYFHCDEVAIELERVVAAGGQIQQPKTSIGQYGFMALIVDTEGNMIGLHMPPNEMK</sequence>
<dbReference type="CDD" id="cd07247">
    <property type="entry name" value="SgaA_N_like"/>
    <property type="match status" value="1"/>
</dbReference>
<dbReference type="Gene3D" id="3.10.180.10">
    <property type="entry name" value="2,3-Dihydroxybiphenyl 1,2-Dioxygenase, domain 1"/>
    <property type="match status" value="1"/>
</dbReference>
<gene>
    <name evidence="2" type="ORF">DSM107010_41500</name>
</gene>
<name>A0AB37UGD7_9CYAN</name>
<comment type="caution">
    <text evidence="2">The sequence shown here is derived from an EMBL/GenBank/DDBJ whole genome shotgun (WGS) entry which is preliminary data.</text>
</comment>
<dbReference type="EMBL" id="RSCK01000040">
    <property type="protein sequence ID" value="RUT10583.1"/>
    <property type="molecule type" value="Genomic_DNA"/>
</dbReference>
<keyword evidence="3" id="KW-1185">Reference proteome</keyword>
<proteinExistence type="predicted"/>
<feature type="domain" description="VOC" evidence="1">
    <location>
        <begin position="6"/>
        <end position="123"/>
    </location>
</feature>
<evidence type="ECO:0000313" key="2">
    <source>
        <dbReference type="EMBL" id="RUT10583.1"/>
    </source>
</evidence>
<dbReference type="SUPFAM" id="SSF54593">
    <property type="entry name" value="Glyoxalase/Bleomycin resistance protein/Dihydroxybiphenyl dioxygenase"/>
    <property type="match status" value="1"/>
</dbReference>
<dbReference type="PROSITE" id="PS51819">
    <property type="entry name" value="VOC"/>
    <property type="match status" value="1"/>
</dbReference>
<reference evidence="2 3" key="1">
    <citation type="journal article" date="2019" name="Genome Biol. Evol.">
        <title>Day and night: Metabolic profiles and evolutionary relationships of six axenic non-marine cyanobacteria.</title>
        <authorList>
            <person name="Will S.E."/>
            <person name="Henke P."/>
            <person name="Boedeker C."/>
            <person name="Huang S."/>
            <person name="Brinkmann H."/>
            <person name="Rohde M."/>
            <person name="Jarek M."/>
            <person name="Friedl T."/>
            <person name="Seufert S."/>
            <person name="Schumacher M."/>
            <person name="Overmann J."/>
            <person name="Neumann-Schaal M."/>
            <person name="Petersen J."/>
        </authorList>
    </citation>
    <scope>NUCLEOTIDE SEQUENCE [LARGE SCALE GENOMIC DNA]</scope>
    <source>
        <strain evidence="2 3">SAG 39.79</strain>
    </source>
</reference>
<accession>A0AB37UGD7</accession>
<dbReference type="InterPro" id="IPR037523">
    <property type="entry name" value="VOC_core"/>
</dbReference>
<dbReference type="PANTHER" id="PTHR33993">
    <property type="entry name" value="GLYOXALASE-RELATED"/>
    <property type="match status" value="1"/>
</dbReference>
<evidence type="ECO:0000313" key="3">
    <source>
        <dbReference type="Proteomes" id="UP000282574"/>
    </source>
</evidence>
<organism evidence="2 3">
    <name type="scientific">Chroococcidiopsis cubana SAG 39.79</name>
    <dbReference type="NCBI Taxonomy" id="388085"/>
    <lineage>
        <taxon>Bacteria</taxon>
        <taxon>Bacillati</taxon>
        <taxon>Cyanobacteriota</taxon>
        <taxon>Cyanophyceae</taxon>
        <taxon>Chroococcidiopsidales</taxon>
        <taxon>Chroococcidiopsidaceae</taxon>
        <taxon>Chroococcidiopsis</taxon>
    </lineage>
</organism>
<dbReference type="AlphaFoldDB" id="A0AB37UGD7"/>
<dbReference type="Proteomes" id="UP000282574">
    <property type="component" value="Unassembled WGS sequence"/>
</dbReference>
<dbReference type="InterPro" id="IPR029068">
    <property type="entry name" value="Glyas_Bleomycin-R_OHBP_Dase"/>
</dbReference>
<dbReference type="PANTHER" id="PTHR33993:SF2">
    <property type="entry name" value="VOC DOMAIN-CONTAINING PROTEIN"/>
    <property type="match status" value="1"/>
</dbReference>
<evidence type="ECO:0000259" key="1">
    <source>
        <dbReference type="PROSITE" id="PS51819"/>
    </source>
</evidence>
<dbReference type="InterPro" id="IPR052164">
    <property type="entry name" value="Anthracycline_SecMetBiosynth"/>
</dbReference>
<dbReference type="Pfam" id="PF00903">
    <property type="entry name" value="Glyoxalase"/>
    <property type="match status" value="1"/>
</dbReference>
<dbReference type="InterPro" id="IPR004360">
    <property type="entry name" value="Glyas_Fos-R_dOase_dom"/>
</dbReference>